<keyword evidence="1 3" id="KW-0547">Nucleotide-binding</keyword>
<reference evidence="6 7" key="1">
    <citation type="submission" date="2024-04" db="EMBL/GenBank/DDBJ databases">
        <title>Tritrichomonas musculus Genome.</title>
        <authorList>
            <person name="Alves-Ferreira E."/>
            <person name="Grigg M."/>
            <person name="Lorenzi H."/>
            <person name="Galac M."/>
        </authorList>
    </citation>
    <scope>NUCLEOTIDE SEQUENCE [LARGE SCALE GENOMIC DNA]</scope>
    <source>
        <strain evidence="6 7">EAF2021</strain>
    </source>
</reference>
<dbReference type="PANTHER" id="PTHR24348">
    <property type="entry name" value="SERINE/THREONINE-PROTEIN KINASE UNC-51-RELATED"/>
    <property type="match status" value="1"/>
</dbReference>
<dbReference type="InterPro" id="IPR000719">
    <property type="entry name" value="Prot_kinase_dom"/>
</dbReference>
<evidence type="ECO:0000256" key="1">
    <source>
        <dbReference type="ARBA" id="ARBA00022741"/>
    </source>
</evidence>
<accession>A0ABR2KBH9</accession>
<evidence type="ECO:0000256" key="3">
    <source>
        <dbReference type="PROSITE-ProRule" id="PRU10141"/>
    </source>
</evidence>
<evidence type="ECO:0000313" key="7">
    <source>
        <dbReference type="Proteomes" id="UP001470230"/>
    </source>
</evidence>
<evidence type="ECO:0000313" key="6">
    <source>
        <dbReference type="EMBL" id="KAK8888476.1"/>
    </source>
</evidence>
<keyword evidence="4" id="KW-0418">Kinase</keyword>
<comment type="caution">
    <text evidence="6">The sequence shown here is derived from an EMBL/GenBank/DDBJ whole genome shotgun (WGS) entry which is preliminary data.</text>
</comment>
<evidence type="ECO:0000256" key="4">
    <source>
        <dbReference type="RuleBase" id="RU000304"/>
    </source>
</evidence>
<name>A0ABR2KBH9_9EUKA</name>
<dbReference type="Gene3D" id="1.10.510.10">
    <property type="entry name" value="Transferase(Phosphotransferase) domain 1"/>
    <property type="match status" value="1"/>
</dbReference>
<dbReference type="InterPro" id="IPR011009">
    <property type="entry name" value="Kinase-like_dom_sf"/>
</dbReference>
<feature type="binding site" evidence="3">
    <location>
        <position position="63"/>
    </location>
    <ligand>
        <name>ATP</name>
        <dbReference type="ChEBI" id="CHEBI:30616"/>
    </ligand>
</feature>
<keyword evidence="2 3" id="KW-0067">ATP-binding</keyword>
<dbReference type="InterPro" id="IPR017441">
    <property type="entry name" value="Protein_kinase_ATP_BS"/>
</dbReference>
<dbReference type="PROSITE" id="PS00108">
    <property type="entry name" value="PROTEIN_KINASE_ST"/>
    <property type="match status" value="1"/>
</dbReference>
<organism evidence="6 7">
    <name type="scientific">Tritrichomonas musculus</name>
    <dbReference type="NCBI Taxonomy" id="1915356"/>
    <lineage>
        <taxon>Eukaryota</taxon>
        <taxon>Metamonada</taxon>
        <taxon>Parabasalia</taxon>
        <taxon>Tritrichomonadida</taxon>
        <taxon>Tritrichomonadidae</taxon>
        <taxon>Tritrichomonas</taxon>
    </lineage>
</organism>
<dbReference type="SMART" id="SM00220">
    <property type="entry name" value="S_TKc"/>
    <property type="match status" value="1"/>
</dbReference>
<dbReference type="SUPFAM" id="SSF56112">
    <property type="entry name" value="Protein kinase-like (PK-like)"/>
    <property type="match status" value="1"/>
</dbReference>
<keyword evidence="4" id="KW-0808">Transferase</keyword>
<dbReference type="InterPro" id="IPR008271">
    <property type="entry name" value="Ser/Thr_kinase_AS"/>
</dbReference>
<sequence>MSVHFGDFDPLIHQLDSSGFVEEEEKPLKQINQYLLVQKLGYGSYAKVYLAINVETKMLFALKRFKLCDLQHLDAGVSQLEREVNAMRRISHPNIIHLYEVLHVESSDIVYLVIDYCDCGSLQHLLDNNTKTPDLNIIKFIFKSVLKAVSFLHSLGMVHQDIKPSNILLCSDARVYLADFGLGHSFQSATMVVGSPAYQAPEALTEGEYETQMDALNPAKEDVWSLGVTLYQLLFNKLPFSGENVYEIAKNVMQNALEIPKGTDQEICDILHGMLNVIPSYRMSVEDVMNSPFFKNSKDVDHFDFERILPKVSPDRKINKISAKKCDQNYSFARPKLTTEQLLKNLSLLPPITPAV</sequence>
<dbReference type="PANTHER" id="PTHR24348:SF68">
    <property type="entry name" value="SERINE_THREONINE-PROTEIN KINASE ATG1C"/>
    <property type="match status" value="1"/>
</dbReference>
<gene>
    <name evidence="6" type="ORF">M9Y10_039555</name>
</gene>
<evidence type="ECO:0000259" key="5">
    <source>
        <dbReference type="PROSITE" id="PS50011"/>
    </source>
</evidence>
<proteinExistence type="inferred from homology"/>
<protein>
    <recommendedName>
        <fullName evidence="5">Protein kinase domain-containing protein</fullName>
    </recommendedName>
</protein>
<dbReference type="PROSITE" id="PS50011">
    <property type="entry name" value="PROTEIN_KINASE_DOM"/>
    <property type="match status" value="1"/>
</dbReference>
<keyword evidence="7" id="KW-1185">Reference proteome</keyword>
<keyword evidence="4" id="KW-0723">Serine/threonine-protein kinase</keyword>
<feature type="domain" description="Protein kinase" evidence="5">
    <location>
        <begin position="34"/>
        <end position="294"/>
    </location>
</feature>
<dbReference type="EMBL" id="JAPFFF010000006">
    <property type="protein sequence ID" value="KAK8888476.1"/>
    <property type="molecule type" value="Genomic_DNA"/>
</dbReference>
<evidence type="ECO:0000256" key="2">
    <source>
        <dbReference type="ARBA" id="ARBA00022840"/>
    </source>
</evidence>
<comment type="similarity">
    <text evidence="4">Belongs to the protein kinase superfamily.</text>
</comment>
<dbReference type="Pfam" id="PF00069">
    <property type="entry name" value="Pkinase"/>
    <property type="match status" value="1"/>
</dbReference>
<dbReference type="Proteomes" id="UP001470230">
    <property type="component" value="Unassembled WGS sequence"/>
</dbReference>
<dbReference type="PROSITE" id="PS00107">
    <property type="entry name" value="PROTEIN_KINASE_ATP"/>
    <property type="match status" value="1"/>
</dbReference>
<dbReference type="InterPro" id="IPR045269">
    <property type="entry name" value="Atg1-like"/>
</dbReference>